<dbReference type="PROSITE" id="PS50045">
    <property type="entry name" value="SIGMA54_INTERACT_4"/>
    <property type="match status" value="1"/>
</dbReference>
<dbReference type="Proteomes" id="UP001335737">
    <property type="component" value="Unassembled WGS sequence"/>
</dbReference>
<protein>
    <submittedName>
        <fullName evidence="6">Sigma 54-interacting transcriptional regulator</fullName>
    </submittedName>
</protein>
<comment type="caution">
    <text evidence="6">The sequence shown here is derived from an EMBL/GenBank/DDBJ whole genome shotgun (WGS) entry which is preliminary data.</text>
</comment>
<dbReference type="CDD" id="cd00009">
    <property type="entry name" value="AAA"/>
    <property type="match status" value="1"/>
</dbReference>
<evidence type="ECO:0000256" key="1">
    <source>
        <dbReference type="ARBA" id="ARBA00022741"/>
    </source>
</evidence>
<dbReference type="InterPro" id="IPR025944">
    <property type="entry name" value="Sigma_54_int_dom_CS"/>
</dbReference>
<evidence type="ECO:0000256" key="2">
    <source>
        <dbReference type="ARBA" id="ARBA00022840"/>
    </source>
</evidence>
<dbReference type="PANTHER" id="PTHR32071:SF119">
    <property type="entry name" value="SIGMA L-DEPENDENT TRANSCRIPTIONAL REGULATOR YPLP-RELATED"/>
    <property type="match status" value="1"/>
</dbReference>
<keyword evidence="4" id="KW-0804">Transcription</keyword>
<dbReference type="PROSITE" id="PS00688">
    <property type="entry name" value="SIGMA54_INTERACT_3"/>
    <property type="match status" value="1"/>
</dbReference>
<feature type="domain" description="Sigma-54 factor interaction" evidence="5">
    <location>
        <begin position="219"/>
        <end position="428"/>
    </location>
</feature>
<evidence type="ECO:0000259" key="5">
    <source>
        <dbReference type="PROSITE" id="PS50045"/>
    </source>
</evidence>
<keyword evidence="1" id="KW-0547">Nucleotide-binding</keyword>
<evidence type="ECO:0000313" key="6">
    <source>
        <dbReference type="EMBL" id="MEC5423345.1"/>
    </source>
</evidence>
<dbReference type="InterPro" id="IPR002078">
    <property type="entry name" value="Sigma_54_int"/>
</dbReference>
<organism evidence="6 7">
    <name type="scientific">Virgibacillus tibetensis</name>
    <dbReference type="NCBI Taxonomy" id="3042313"/>
    <lineage>
        <taxon>Bacteria</taxon>
        <taxon>Bacillati</taxon>
        <taxon>Bacillota</taxon>
        <taxon>Bacilli</taxon>
        <taxon>Bacillales</taxon>
        <taxon>Bacillaceae</taxon>
        <taxon>Virgibacillus</taxon>
    </lineage>
</organism>
<dbReference type="InterPro" id="IPR058031">
    <property type="entry name" value="AAA_lid_NorR"/>
</dbReference>
<dbReference type="Gene3D" id="3.40.50.300">
    <property type="entry name" value="P-loop containing nucleotide triphosphate hydrolases"/>
    <property type="match status" value="1"/>
</dbReference>
<dbReference type="Gene3D" id="1.10.8.60">
    <property type="match status" value="1"/>
</dbReference>
<sequence length="551" mass="62678">MKKRLLVIGIQEENLFHLTKQLEYIFESLITIKCITLKEIQSDSIFPSDVVLLAGSETQGLIKPFLPAESVCIVAERTENTANLKQLFYLESKKNLLVINDNENSTAETVDSLKQIAPGHNYSGYSGHQPIPKNIDFIVTPGETNLIPKGFTDIIDIGPRVISIETLSSIKKYFHFQLNNELLIQRYIKAMILLANDGIKYDPTSSISDQNLNRTFSQLSTKSALMKSTLEIAAKIAQTSTIVHVQGEAGTGKQMIAEMIHNESSYSHLPFYVYNCSDSESSSIQEELFGSTDGRIKGVIDYTTGGTLYVKNMERLPYSLQEDLLEFIKFNTNRKKIRIITATIPNLDELQKNGIIHTAIYSYASSCILKIPSLSERKEDIKYLIERFKTHFNKKELSFSEEAIQAFYQYQWPGNIRELYNVISYCVCLDSMYITPDSLPLYFRGNQEKRDAESLTEADAEYIVSQIEVHGFLSESIRLLSLYKEGKSKHKSYGRRKMKELLLQENYPLTDQQLRLRIEVLNKHGLLNVQKGRRGTTISSKGETFLELLDG</sequence>
<gene>
    <name evidence="6" type="ORF">QGM71_07515</name>
</gene>
<proteinExistence type="predicted"/>
<name>A0ABU6KEN4_9BACI</name>
<keyword evidence="2" id="KW-0067">ATP-binding</keyword>
<evidence type="ECO:0000256" key="4">
    <source>
        <dbReference type="ARBA" id="ARBA00023163"/>
    </source>
</evidence>
<reference evidence="6 7" key="1">
    <citation type="journal article" date="2024" name="Int. J. Syst. Evol. Microbiol.">
        <title>Virgibacillus tibetensis sp. nov., isolated from salt lake on the Tibetan Plateau of China.</title>
        <authorList>
            <person name="Phurbu D."/>
            <person name="Liu Z.-X."/>
            <person name="Wang R."/>
            <person name="Zheng Y.-Y."/>
            <person name="Liu H.-C."/>
            <person name="Zhou Y.-G."/>
            <person name="Yu Y.-J."/>
            <person name="Li A.-H."/>
        </authorList>
    </citation>
    <scope>NUCLEOTIDE SEQUENCE [LARGE SCALE GENOMIC DNA]</scope>
    <source>
        <strain evidence="6 7">C22-A2</strain>
    </source>
</reference>
<dbReference type="RefSeq" id="WP_327606900.1">
    <property type="nucleotide sequence ID" value="NZ_JARZFX010000002.1"/>
</dbReference>
<evidence type="ECO:0000313" key="7">
    <source>
        <dbReference type="Proteomes" id="UP001335737"/>
    </source>
</evidence>
<dbReference type="Pfam" id="PF00158">
    <property type="entry name" value="Sigma54_activat"/>
    <property type="match status" value="1"/>
</dbReference>
<accession>A0ABU6KEN4</accession>
<dbReference type="Pfam" id="PF25601">
    <property type="entry name" value="AAA_lid_14"/>
    <property type="match status" value="1"/>
</dbReference>
<dbReference type="SUPFAM" id="SSF52540">
    <property type="entry name" value="P-loop containing nucleoside triphosphate hydrolases"/>
    <property type="match status" value="1"/>
</dbReference>
<dbReference type="PANTHER" id="PTHR32071">
    <property type="entry name" value="TRANSCRIPTIONAL REGULATORY PROTEIN"/>
    <property type="match status" value="1"/>
</dbReference>
<keyword evidence="7" id="KW-1185">Reference proteome</keyword>
<evidence type="ECO:0000256" key="3">
    <source>
        <dbReference type="ARBA" id="ARBA00023015"/>
    </source>
</evidence>
<dbReference type="InterPro" id="IPR027417">
    <property type="entry name" value="P-loop_NTPase"/>
</dbReference>
<dbReference type="EMBL" id="JARZFX010000002">
    <property type="protein sequence ID" value="MEC5423345.1"/>
    <property type="molecule type" value="Genomic_DNA"/>
</dbReference>
<keyword evidence="3" id="KW-0805">Transcription regulation</keyword>